<evidence type="ECO:0000256" key="1">
    <source>
        <dbReference type="SAM" id="MobiDB-lite"/>
    </source>
</evidence>
<accession>A0ABS9L2K4</accession>
<dbReference type="Gene3D" id="3.30.565.10">
    <property type="entry name" value="Histidine kinase-like ATPase, C-terminal domain"/>
    <property type="match status" value="1"/>
</dbReference>
<dbReference type="RefSeq" id="WP_237817939.1">
    <property type="nucleotide sequence ID" value="NZ_JAKLTQ010000001.1"/>
</dbReference>
<keyword evidence="3" id="KW-1185">Reference proteome</keyword>
<feature type="region of interest" description="Disordered" evidence="1">
    <location>
        <begin position="1018"/>
        <end position="1039"/>
    </location>
</feature>
<dbReference type="InterPro" id="IPR036890">
    <property type="entry name" value="HATPase_C_sf"/>
</dbReference>
<proteinExistence type="predicted"/>
<gene>
    <name evidence="2" type="ORF">LVY72_02885</name>
</gene>
<sequence length="1117" mass="124725">MLEAWAGVEGDIAEFIRADARSALEAYRVRPDLVREHSNIEQSISQSGYGRKQLNELIQNAADAMRGQGGRIAVVLTSDALYCANEGAPFTSSGYQTLMLSHSSDKRDDQIGRFGLGFKSVLQVSDTPQIFSRSGSVSWSRERSQQLLESVLPGLTNYPVLRLAKPIDADAEAEKDSELASLMSWATTVVRLPLRGNASWLHDELASFPHHFLLFSPDIHELRFEDRVKQTSTAWTSERTGERITLSSEGATEEWLLLEHVHKVSEAAAADAGSIFARGEVPVSWAVPLDIKSRRQLGTFWNYFPTQHRTSLRGIINAAFKMNEDRVSMLETLYNREILTQAVPRMVAGAMPLLGTSIDPAAHFDVLPSRDRETRSWADGVIYDPIMTVLAVVPFLPDRSGTLQTITSMRIQPELTEATAIEAMWEESVGADRPWVHRSVFSTKERNGLLNRLLVKANKKRASITEWLEEVVQEGSLQSYENALQIAAEIDRRQPDHIAEMRRSRIVLMADGRVEAPIAGRLDLPTDSDEAGETLVAYELLHYGQCASYLRTLGLEVLDGIGKINKLARAVADDYSDPEKAESLWRVSRTFNATDVIDALTKHTDPAKILIRRQSGSWQPLGTAWLSGPLLRHDRPEDAALVVDPQFHGRDLALLQRLGVRKTLPEHTSVKSDTYEAWKNSEARRLSHESEQSPEPVPATSIRFNMVPHTERLHELNNASVQSRATITRELLSRVQYRARAEFSSTYKQPVPVESPDLWWVRHFGVFKTPLGWIETKYCTGAPEGFPSSFLPYPGPEEAAALTLPDSPQDIQWEFVLPLAEKTLQLDDIHILYGLMAASGVKAPKELLVSLRAGQTTRYRTKDVNTASDAASHKYLSESGRHASIYTRHAELNSALTERWGLEPLSVTLKTELRSVESQDPSSQLAVELFPYVDRVSKIKRSTLCVPCTSIQRIQSNNVDDQTVVENLKSVRDENSGYFYYDVSLARKGILQGLLSAFGETQPLEVIEKKRKTLVAAAHQPPAVEEQPDPGEGSAEDSGGEREIYATVHFHRHGNLRDRVDEIFVKFIQHVLDAAPDSFDLILTVNATKDGGYSDSAIRVIKENARRLGINDLAIDE</sequence>
<dbReference type="EMBL" id="JAKLTQ010000001">
    <property type="protein sequence ID" value="MCG2620856.1"/>
    <property type="molecule type" value="Genomic_DNA"/>
</dbReference>
<dbReference type="Proteomes" id="UP001165368">
    <property type="component" value="Unassembled WGS sequence"/>
</dbReference>
<evidence type="ECO:0008006" key="4">
    <source>
        <dbReference type="Google" id="ProtNLM"/>
    </source>
</evidence>
<protein>
    <recommendedName>
        <fullName evidence="4">ATP-binding protein</fullName>
    </recommendedName>
</protein>
<name>A0ABS9L2K4_9MICC</name>
<dbReference type="PANTHER" id="PTHR32387">
    <property type="entry name" value="WU:FJ29H11"/>
    <property type="match status" value="1"/>
</dbReference>
<organism evidence="2 3">
    <name type="scientific">Arthrobacter hankyongi</name>
    <dbReference type="NCBI Taxonomy" id="2904801"/>
    <lineage>
        <taxon>Bacteria</taxon>
        <taxon>Bacillati</taxon>
        <taxon>Actinomycetota</taxon>
        <taxon>Actinomycetes</taxon>
        <taxon>Micrococcales</taxon>
        <taxon>Micrococcaceae</taxon>
        <taxon>Arthrobacter</taxon>
    </lineage>
</organism>
<evidence type="ECO:0000313" key="2">
    <source>
        <dbReference type="EMBL" id="MCG2620856.1"/>
    </source>
</evidence>
<evidence type="ECO:0000313" key="3">
    <source>
        <dbReference type="Proteomes" id="UP001165368"/>
    </source>
</evidence>
<dbReference type="NCBIfam" id="NF047352">
    <property type="entry name" value="P_loop_sacsin"/>
    <property type="match status" value="1"/>
</dbReference>
<reference evidence="2" key="1">
    <citation type="submission" date="2022-01" db="EMBL/GenBank/DDBJ databases">
        <authorList>
            <person name="Jo J.-H."/>
            <person name="Im W.-T."/>
        </authorList>
    </citation>
    <scope>NUCLEOTIDE SEQUENCE</scope>
    <source>
        <strain evidence="2">I2-34</strain>
    </source>
</reference>
<dbReference type="PANTHER" id="PTHR32387:SF0">
    <property type="entry name" value="PROTEIN NO VEIN"/>
    <property type="match status" value="1"/>
</dbReference>
<dbReference type="InterPro" id="IPR052957">
    <property type="entry name" value="Auxin_embryo_med"/>
</dbReference>
<comment type="caution">
    <text evidence="2">The sequence shown here is derived from an EMBL/GenBank/DDBJ whole genome shotgun (WGS) entry which is preliminary data.</text>
</comment>
<dbReference type="SUPFAM" id="SSF55874">
    <property type="entry name" value="ATPase domain of HSP90 chaperone/DNA topoisomerase II/histidine kinase"/>
    <property type="match status" value="1"/>
</dbReference>